<evidence type="ECO:0000313" key="2">
    <source>
        <dbReference type="EMBL" id="KIW48386.1"/>
    </source>
</evidence>
<dbReference type="PANTHER" id="PTHR37540">
    <property type="entry name" value="TRANSCRIPTION FACTOR (ACR-2), PUTATIVE-RELATED-RELATED"/>
    <property type="match status" value="1"/>
</dbReference>
<keyword evidence="3" id="KW-1185">Reference proteome</keyword>
<dbReference type="EMBL" id="KN847332">
    <property type="protein sequence ID" value="KIW48386.1"/>
    <property type="molecule type" value="Genomic_DNA"/>
</dbReference>
<dbReference type="OrthoDB" id="4142065at2759"/>
<protein>
    <recommendedName>
        <fullName evidence="4">Transcription factor domain-containing protein</fullName>
    </recommendedName>
</protein>
<dbReference type="PANTHER" id="PTHR37540:SF5">
    <property type="entry name" value="TRANSCRIPTION FACTOR DOMAIN-CONTAINING PROTEIN"/>
    <property type="match status" value="1"/>
</dbReference>
<dbReference type="VEuPathDB" id="FungiDB:PV06_00979"/>
<dbReference type="HOGENOM" id="CLU_040666_0_0_1"/>
<gene>
    <name evidence="2" type="ORF">PV06_00979</name>
</gene>
<dbReference type="GeneID" id="27353053"/>
<dbReference type="RefSeq" id="XP_016268602.1">
    <property type="nucleotide sequence ID" value="XM_016401549.1"/>
</dbReference>
<sequence length="512" mass="57256">MDLAGSNQRLFPITPDPSPPTENDEITTPCALCHRRCRLKSHRAWVLARAREPPRPAAADATKQSLDKTRAKHLEDLYQQNPGHDLAYTKSYAFTRALPSSVPHGVNSGRLDGFHELPIPGGQRPELHQAVYNLLNSKIGSATAFPLPTGLAVNDIGGSMIIPVMTNSTLCLSVIAAWKGVQVLTNHAPDYQYLYYEAQALQSLRKRLLSQGRGALTDEAIMASTLLWATATMFAQPEALRRHATGVRSIVTARGGLHKLGCGNAIQQLILWADFLTAQFLAEDVLFKEVDAEPLRIPPSLLRVHESFKIPEAFATVLRPETLDAVKVLRLLLVCHDKATRTGRVSVAEYKALMQLLNQSTIKRIHLEFKLKDSKSIDECVVLAMNMMRLTALFYAGHLFGIVTRVIVRLREAIDLQAGQFRWFQCLDLCIWASFVGLVNDFKTPERSRFADLLARLLMIKYEAGWPDSWRAETLEMLRSFLWSEARLTDLYDGACQMITARVDPRATSESE</sequence>
<organism evidence="2 3">
    <name type="scientific">Exophiala oligosperma</name>
    <dbReference type="NCBI Taxonomy" id="215243"/>
    <lineage>
        <taxon>Eukaryota</taxon>
        <taxon>Fungi</taxon>
        <taxon>Dikarya</taxon>
        <taxon>Ascomycota</taxon>
        <taxon>Pezizomycotina</taxon>
        <taxon>Eurotiomycetes</taxon>
        <taxon>Chaetothyriomycetidae</taxon>
        <taxon>Chaetothyriales</taxon>
        <taxon>Herpotrichiellaceae</taxon>
        <taxon>Exophiala</taxon>
    </lineage>
</organism>
<evidence type="ECO:0000313" key="3">
    <source>
        <dbReference type="Proteomes" id="UP000053342"/>
    </source>
</evidence>
<accession>A0A0D2B833</accession>
<dbReference type="Proteomes" id="UP000053342">
    <property type="component" value="Unassembled WGS sequence"/>
</dbReference>
<feature type="region of interest" description="Disordered" evidence="1">
    <location>
        <begin position="1"/>
        <end position="24"/>
    </location>
</feature>
<name>A0A0D2B833_9EURO</name>
<proteinExistence type="predicted"/>
<reference evidence="2 3" key="1">
    <citation type="submission" date="2015-01" db="EMBL/GenBank/DDBJ databases">
        <title>The Genome Sequence of Exophiala oligosperma CBS72588.</title>
        <authorList>
            <consortium name="The Broad Institute Genomics Platform"/>
            <person name="Cuomo C."/>
            <person name="de Hoog S."/>
            <person name="Gorbushina A."/>
            <person name="Stielow B."/>
            <person name="Teixiera M."/>
            <person name="Abouelleil A."/>
            <person name="Chapman S.B."/>
            <person name="Priest M."/>
            <person name="Young S.K."/>
            <person name="Wortman J."/>
            <person name="Nusbaum C."/>
            <person name="Birren B."/>
        </authorList>
    </citation>
    <scope>NUCLEOTIDE SEQUENCE [LARGE SCALE GENOMIC DNA]</scope>
    <source>
        <strain evidence="2 3">CBS 72588</strain>
    </source>
</reference>
<dbReference type="AlphaFoldDB" id="A0A0D2B833"/>
<evidence type="ECO:0008006" key="4">
    <source>
        <dbReference type="Google" id="ProtNLM"/>
    </source>
</evidence>
<evidence type="ECO:0000256" key="1">
    <source>
        <dbReference type="SAM" id="MobiDB-lite"/>
    </source>
</evidence>